<keyword evidence="1" id="KW-0812">Transmembrane</keyword>
<dbReference type="AlphaFoldDB" id="A0A6S6SJG3"/>
<evidence type="ECO:0000313" key="2">
    <source>
        <dbReference type="EMBL" id="CAA6808598.1"/>
    </source>
</evidence>
<protein>
    <submittedName>
        <fullName evidence="2">Uncharacterized protein</fullName>
    </submittedName>
</protein>
<evidence type="ECO:0000256" key="1">
    <source>
        <dbReference type="SAM" id="Phobius"/>
    </source>
</evidence>
<reference evidence="2" key="1">
    <citation type="submission" date="2020-01" db="EMBL/GenBank/DDBJ databases">
        <authorList>
            <person name="Meier V. D."/>
            <person name="Meier V D."/>
        </authorList>
    </citation>
    <scope>NUCLEOTIDE SEQUENCE</scope>
    <source>
        <strain evidence="2">HLG_WM_MAG_02</strain>
    </source>
</reference>
<keyword evidence="1" id="KW-1133">Transmembrane helix</keyword>
<name>A0A6S6SJG3_9BACT</name>
<proteinExistence type="predicted"/>
<feature type="transmembrane region" description="Helical" evidence="1">
    <location>
        <begin position="10"/>
        <end position="27"/>
    </location>
</feature>
<sequence length="74" mass="8444">MKRFIHNQKIIVKIIVIMMLLNVLLFAEVVKEKQVVETVEVSLDSFGLLSIIVLVAITSLLGMYFMKDEFSNLS</sequence>
<organism evidence="2">
    <name type="scientific">uncultured Sulfurovum sp</name>
    <dbReference type="NCBI Taxonomy" id="269237"/>
    <lineage>
        <taxon>Bacteria</taxon>
        <taxon>Pseudomonadati</taxon>
        <taxon>Campylobacterota</taxon>
        <taxon>Epsilonproteobacteria</taxon>
        <taxon>Campylobacterales</taxon>
        <taxon>Sulfurovaceae</taxon>
        <taxon>Sulfurovum</taxon>
        <taxon>environmental samples</taxon>
    </lineage>
</organism>
<feature type="transmembrane region" description="Helical" evidence="1">
    <location>
        <begin position="47"/>
        <end position="66"/>
    </location>
</feature>
<gene>
    <name evidence="2" type="ORF">HELGO_WM36833</name>
</gene>
<dbReference type="EMBL" id="CACVAZ010000053">
    <property type="protein sequence ID" value="CAA6808598.1"/>
    <property type="molecule type" value="Genomic_DNA"/>
</dbReference>
<keyword evidence="1" id="KW-0472">Membrane</keyword>
<accession>A0A6S6SJG3</accession>